<dbReference type="CDD" id="cd03823">
    <property type="entry name" value="GT4_ExpE7-like"/>
    <property type="match status" value="1"/>
</dbReference>
<evidence type="ECO:0000313" key="2">
    <source>
        <dbReference type="Proteomes" id="UP000183508"/>
    </source>
</evidence>
<dbReference type="STRING" id="392015.SAMN05421543_1713"/>
<gene>
    <name evidence="1" type="ORF">SAMN05421543_1713</name>
</gene>
<dbReference type="GO" id="GO:0016740">
    <property type="term" value="F:transferase activity"/>
    <property type="evidence" value="ECO:0007669"/>
    <property type="project" value="UniProtKB-KW"/>
</dbReference>
<keyword evidence="1" id="KW-0808">Transferase</keyword>
<dbReference type="PANTHER" id="PTHR12526">
    <property type="entry name" value="GLYCOSYLTRANSFERASE"/>
    <property type="match status" value="1"/>
</dbReference>
<name>A0A1I7LK22_9BACL</name>
<evidence type="ECO:0000313" key="1">
    <source>
        <dbReference type="EMBL" id="SFV09995.1"/>
    </source>
</evidence>
<protein>
    <submittedName>
        <fullName evidence="1">Glycosyltransferase involved in cell wall bisynthesis</fullName>
    </submittedName>
</protein>
<dbReference type="SUPFAM" id="SSF53756">
    <property type="entry name" value="UDP-Glycosyltransferase/glycogen phosphorylase"/>
    <property type="match status" value="1"/>
</dbReference>
<dbReference type="Proteomes" id="UP000183508">
    <property type="component" value="Unassembled WGS sequence"/>
</dbReference>
<organism evidence="1 2">
    <name type="scientific">Alicyclobacillus macrosporangiidus</name>
    <dbReference type="NCBI Taxonomy" id="392015"/>
    <lineage>
        <taxon>Bacteria</taxon>
        <taxon>Bacillati</taxon>
        <taxon>Bacillota</taxon>
        <taxon>Bacilli</taxon>
        <taxon>Bacillales</taxon>
        <taxon>Alicyclobacillaceae</taxon>
        <taxon>Alicyclobacillus</taxon>
    </lineage>
</organism>
<dbReference type="Pfam" id="PF13692">
    <property type="entry name" value="Glyco_trans_1_4"/>
    <property type="match status" value="1"/>
</dbReference>
<dbReference type="Gene3D" id="3.40.50.2000">
    <property type="entry name" value="Glycogen Phosphorylase B"/>
    <property type="match status" value="2"/>
</dbReference>
<dbReference type="EMBL" id="FPBV01000071">
    <property type="protein sequence ID" value="SFV09995.1"/>
    <property type="molecule type" value="Genomic_DNA"/>
</dbReference>
<accession>A0A1I7LK22</accession>
<keyword evidence="2" id="KW-1185">Reference proteome</keyword>
<proteinExistence type="predicted"/>
<dbReference type="AlphaFoldDB" id="A0A1I7LK22"/>
<reference evidence="2" key="1">
    <citation type="submission" date="2016-10" db="EMBL/GenBank/DDBJ databases">
        <authorList>
            <person name="Varghese N."/>
        </authorList>
    </citation>
    <scope>NUCLEOTIDE SEQUENCE [LARGE SCALE GENOMIC DNA]</scope>
    <source>
        <strain evidence="2">DSM 17980</strain>
    </source>
</reference>
<sequence length="341" mass="38925">MERGNVTIHYVKLRNVYWPYDEHHQYEKILWHLFDINNVLMTRRVKDILMAENPNIVHTNNIAGFSIGVWQVAHKLRLPVVHTIRDYYLLCPRMTMFKDNNCSRQCAVCKVFSMPKLANTKLVDVVVGISRFILSKHLEHGAFRSCDTAVIPNAYVPPTPVPRDEGGSVGRRLTLGYLGRFDREKGVEFMLSELCSLVDECWDLILAGKGFKANIVPSAIRDRVRYVGYVNPQEFFSQIDVLVVPSLWQEPLGRIVLEAHSHGVPVIGSKRGGIPEMIDDGVTGWLFEPEQPNSLASVVRAVINDKALIREMAKNCRRRTVVYSTDSVLGKYMEIYERVLK</sequence>